<dbReference type="Gene3D" id="3.30.460.40">
    <property type="match status" value="1"/>
</dbReference>
<protein>
    <submittedName>
        <fullName evidence="1">Nucleotidyltransferase family protein</fullName>
    </submittedName>
</protein>
<gene>
    <name evidence="1" type="ORF">H8R02_12645</name>
</gene>
<dbReference type="SUPFAM" id="SSF81301">
    <property type="entry name" value="Nucleotidyltransferase"/>
    <property type="match status" value="1"/>
</dbReference>
<dbReference type="Proteomes" id="UP000596827">
    <property type="component" value="Unassembled WGS sequence"/>
</dbReference>
<comment type="caution">
    <text evidence="1">The sequence shown here is derived from an EMBL/GenBank/DDBJ whole genome shotgun (WGS) entry which is preliminary data.</text>
</comment>
<name>A0A923S2Z6_9BURK</name>
<dbReference type="Pfam" id="PF14907">
    <property type="entry name" value="NTP_transf_5"/>
    <property type="match status" value="1"/>
</dbReference>
<dbReference type="InterPro" id="IPR039498">
    <property type="entry name" value="NTP_transf_5"/>
</dbReference>
<keyword evidence="2" id="KW-1185">Reference proteome</keyword>
<evidence type="ECO:0000313" key="1">
    <source>
        <dbReference type="EMBL" id="MBC5765308.1"/>
    </source>
</evidence>
<reference evidence="1" key="1">
    <citation type="submission" date="2020-08" db="EMBL/GenBank/DDBJ databases">
        <title>Ramlibacter sp. GTP1 16S ribosomal RNA gene genome sequencing and assembly.</title>
        <authorList>
            <person name="Kang M."/>
        </authorList>
    </citation>
    <scope>NUCLEOTIDE SEQUENCE</scope>
    <source>
        <strain evidence="1">GTP1</strain>
    </source>
</reference>
<dbReference type="AlphaFoldDB" id="A0A923S2Z6"/>
<evidence type="ECO:0000313" key="2">
    <source>
        <dbReference type="Proteomes" id="UP000596827"/>
    </source>
</evidence>
<proteinExistence type="predicted"/>
<dbReference type="InterPro" id="IPR043519">
    <property type="entry name" value="NT_sf"/>
</dbReference>
<dbReference type="RefSeq" id="WP_187081786.1">
    <property type="nucleotide sequence ID" value="NZ_JACORU010000004.1"/>
</dbReference>
<sequence>MQSQYSLSREFRWLAAACLPTGVQAVADGPARGELCWRRIGRLAIQHQVVLPLAVACGSGMPPALQAELASESRFLAAVAMMHVRQLCRVLVAFEAASIDAVLVKGPALSADVYGSALARQSNDLDILVRRESVERTRSLLHSLGFTEMLPLEAHLRDALLETQHECLYRSAGTGICVDLHWDVDTTEIAIDVEELWADARPHRFMGRRVMRLSPELEFVLLCAHGSKHGWDRLKWLVDIKVLSDRPLAWEKVWQLAQEHDATAEVSTAMAVVGAIYGAAEPVPVAIQAIVKRRLARLEHPPARLTEDSPVRDVGFMLSLPKPWRSRLALVAAMATRPAEREYRSGRLPPFMYRIVRLRRVCAIAARMAMALMRRTMGLST</sequence>
<dbReference type="EMBL" id="JACORU010000004">
    <property type="protein sequence ID" value="MBC5765308.1"/>
    <property type="molecule type" value="Genomic_DNA"/>
</dbReference>
<organism evidence="1 2">
    <name type="scientific">Ramlibacter albus</name>
    <dbReference type="NCBI Taxonomy" id="2079448"/>
    <lineage>
        <taxon>Bacteria</taxon>
        <taxon>Pseudomonadati</taxon>
        <taxon>Pseudomonadota</taxon>
        <taxon>Betaproteobacteria</taxon>
        <taxon>Burkholderiales</taxon>
        <taxon>Comamonadaceae</taxon>
        <taxon>Ramlibacter</taxon>
    </lineage>
</organism>
<accession>A0A923S2Z6</accession>